<comment type="caution">
    <text evidence="2">The sequence shown here is derived from an EMBL/GenBank/DDBJ whole genome shotgun (WGS) entry which is preliminary data.</text>
</comment>
<accession>A0A5R9E1Q8</accession>
<feature type="transmembrane region" description="Helical" evidence="1">
    <location>
        <begin position="38"/>
        <end position="65"/>
    </location>
</feature>
<gene>
    <name evidence="2" type="ORF">FEF34_07080</name>
</gene>
<evidence type="ECO:0000313" key="2">
    <source>
        <dbReference type="EMBL" id="TLQ42949.1"/>
    </source>
</evidence>
<proteinExistence type="predicted"/>
<sequence>MARRGGAALLRYAAGGLGVALMAVGTGLLLSARDAWGAVVWLAGALVLHDAVLAPLVLGVGMLVAALPARGVVRGALVVGGSLVLITLPLLLRPGAPPNPSALPLPYGRNLVIVLGAVAGAAGLVLLVRRLHRGPRRTEDDGSRRRQAPRR</sequence>
<dbReference type="EMBL" id="VAWE01000001">
    <property type="protein sequence ID" value="TLQ42949.1"/>
    <property type="molecule type" value="Genomic_DNA"/>
</dbReference>
<dbReference type="Proteomes" id="UP000305921">
    <property type="component" value="Unassembled WGS sequence"/>
</dbReference>
<keyword evidence="1" id="KW-0812">Transmembrane</keyword>
<dbReference type="AlphaFoldDB" id="A0A5R9E1Q8"/>
<feature type="transmembrane region" description="Helical" evidence="1">
    <location>
        <begin position="12"/>
        <end position="32"/>
    </location>
</feature>
<organism evidence="2 3">
    <name type="scientific">Streptomyces marianii</name>
    <dbReference type="NCBI Taxonomy" id="1817406"/>
    <lineage>
        <taxon>Bacteria</taxon>
        <taxon>Bacillati</taxon>
        <taxon>Actinomycetota</taxon>
        <taxon>Actinomycetes</taxon>
        <taxon>Kitasatosporales</taxon>
        <taxon>Streptomycetaceae</taxon>
        <taxon>Streptomyces</taxon>
    </lineage>
</organism>
<keyword evidence="1" id="KW-1133">Transmembrane helix</keyword>
<dbReference type="RefSeq" id="WP_138052365.1">
    <property type="nucleotide sequence ID" value="NZ_VAWE01000001.1"/>
</dbReference>
<evidence type="ECO:0000313" key="3">
    <source>
        <dbReference type="Proteomes" id="UP000305921"/>
    </source>
</evidence>
<feature type="transmembrane region" description="Helical" evidence="1">
    <location>
        <begin position="72"/>
        <end position="91"/>
    </location>
</feature>
<keyword evidence="1" id="KW-0472">Membrane</keyword>
<evidence type="ECO:0000256" key="1">
    <source>
        <dbReference type="SAM" id="Phobius"/>
    </source>
</evidence>
<reference evidence="2 3" key="1">
    <citation type="submission" date="2019-05" db="EMBL/GenBank/DDBJ databases">
        <title>Streptomyces marianii sp. nov., a novel marine actinomycete from southern coast of India.</title>
        <authorList>
            <person name="Iniyan A.M."/>
            <person name="Wink J."/>
            <person name="Ramprasad E."/>
            <person name="Ramana C.V."/>
            <person name="Bunk B."/>
            <person name="Sproer C."/>
            <person name="Joseph F.-J.R.S."/>
            <person name="Vincent S.G.P."/>
        </authorList>
    </citation>
    <scope>NUCLEOTIDE SEQUENCE [LARGE SCALE GENOMIC DNA]</scope>
    <source>
        <strain evidence="2 3">ICN19</strain>
    </source>
</reference>
<feature type="transmembrane region" description="Helical" evidence="1">
    <location>
        <begin position="111"/>
        <end position="128"/>
    </location>
</feature>
<protein>
    <submittedName>
        <fullName evidence="2">Uncharacterized protein</fullName>
    </submittedName>
</protein>
<name>A0A5R9E1Q8_9ACTN</name>
<keyword evidence="3" id="KW-1185">Reference proteome</keyword>